<keyword evidence="17" id="KW-1185">Reference proteome</keyword>
<dbReference type="PANTHER" id="PTHR10412:SF11">
    <property type="entry name" value="MANNOSYL-OLIGOSACCHARIDE GLUCOSIDASE"/>
    <property type="match status" value="1"/>
</dbReference>
<dbReference type="EC" id="3.2.1.106" evidence="11 12"/>
<dbReference type="InterPro" id="IPR038518">
    <property type="entry name" value="Glyco_hydro_63N_sf"/>
</dbReference>
<dbReference type="InterPro" id="IPR031631">
    <property type="entry name" value="Glyco_hydro_63N"/>
</dbReference>
<dbReference type="Pfam" id="PF16923">
    <property type="entry name" value="Glyco_hydro_63N"/>
    <property type="match status" value="1"/>
</dbReference>
<proteinExistence type="inferred from homology"/>
<comment type="similarity">
    <text evidence="2 12">Belongs to the glycosyl hydrolase 63 family.</text>
</comment>
<dbReference type="Proteomes" id="UP001445335">
    <property type="component" value="Unassembled WGS sequence"/>
</dbReference>
<dbReference type="InterPro" id="IPR004888">
    <property type="entry name" value="Glycoside_hydrolase_63"/>
</dbReference>
<dbReference type="EMBL" id="JALJOU010000018">
    <property type="protein sequence ID" value="KAK9838545.1"/>
    <property type="molecule type" value="Genomic_DNA"/>
</dbReference>
<evidence type="ECO:0000256" key="1">
    <source>
        <dbReference type="ARBA" id="ARBA00004648"/>
    </source>
</evidence>
<keyword evidence="10 12" id="KW-0326">Glycosidase</keyword>
<organism evidence="16 17">
    <name type="scientific">Elliptochloris bilobata</name>
    <dbReference type="NCBI Taxonomy" id="381761"/>
    <lineage>
        <taxon>Eukaryota</taxon>
        <taxon>Viridiplantae</taxon>
        <taxon>Chlorophyta</taxon>
        <taxon>core chlorophytes</taxon>
        <taxon>Trebouxiophyceae</taxon>
        <taxon>Trebouxiophyceae incertae sedis</taxon>
        <taxon>Elliptochloris clade</taxon>
        <taxon>Elliptochloris</taxon>
    </lineage>
</organism>
<evidence type="ECO:0000259" key="15">
    <source>
        <dbReference type="Pfam" id="PF16923"/>
    </source>
</evidence>
<evidence type="ECO:0000256" key="7">
    <source>
        <dbReference type="ARBA" id="ARBA00022989"/>
    </source>
</evidence>
<evidence type="ECO:0000256" key="6">
    <source>
        <dbReference type="ARBA" id="ARBA00022968"/>
    </source>
</evidence>
<dbReference type="InterPro" id="IPR031335">
    <property type="entry name" value="Glyco_hydro_63_C"/>
</dbReference>
<keyword evidence="8 12" id="KW-0472">Membrane</keyword>
<feature type="domain" description="Glycosyl hydrolase family 63 N-terminal" evidence="15">
    <location>
        <begin position="91"/>
        <end position="263"/>
    </location>
</feature>
<evidence type="ECO:0000256" key="10">
    <source>
        <dbReference type="ARBA" id="ARBA00023295"/>
    </source>
</evidence>
<dbReference type="InterPro" id="IPR008928">
    <property type="entry name" value="6-hairpin_glycosidase_sf"/>
</dbReference>
<comment type="function">
    <text evidence="12">Cleaves the distal alpha 1,2-linked glucose residue from the Glc(3)Man(9)GlcNAc(2) oligosaccharide precursor.</text>
</comment>
<gene>
    <name evidence="16" type="ORF">WJX81_006602</name>
</gene>
<feature type="domain" description="Glycosyl hydrolase family 63 C-terminal" evidence="14">
    <location>
        <begin position="387"/>
        <end position="891"/>
    </location>
</feature>
<reference evidence="16 17" key="1">
    <citation type="journal article" date="2024" name="Nat. Commun.">
        <title>Phylogenomics reveals the evolutionary origins of lichenization in chlorophyte algae.</title>
        <authorList>
            <person name="Puginier C."/>
            <person name="Libourel C."/>
            <person name="Otte J."/>
            <person name="Skaloud P."/>
            <person name="Haon M."/>
            <person name="Grisel S."/>
            <person name="Petersen M."/>
            <person name="Berrin J.G."/>
            <person name="Delaux P.M."/>
            <person name="Dal Grande F."/>
            <person name="Keller J."/>
        </authorList>
    </citation>
    <scope>NUCLEOTIDE SEQUENCE [LARGE SCALE GENOMIC DNA]</scope>
    <source>
        <strain evidence="16 17">SAG 245.80</strain>
    </source>
</reference>
<evidence type="ECO:0000259" key="14">
    <source>
        <dbReference type="Pfam" id="PF03200"/>
    </source>
</evidence>
<accession>A0AAW1RWQ6</accession>
<dbReference type="GO" id="GO:0005789">
    <property type="term" value="C:endoplasmic reticulum membrane"/>
    <property type="evidence" value="ECO:0007669"/>
    <property type="project" value="UniProtKB-SubCell"/>
</dbReference>
<feature type="region of interest" description="Disordered" evidence="13">
    <location>
        <begin position="617"/>
        <end position="637"/>
    </location>
</feature>
<evidence type="ECO:0000256" key="11">
    <source>
        <dbReference type="ARBA" id="ARBA00038888"/>
    </source>
</evidence>
<keyword evidence="5 12" id="KW-0256">Endoplasmic reticulum</keyword>
<evidence type="ECO:0000256" key="12">
    <source>
        <dbReference type="RuleBase" id="RU368089"/>
    </source>
</evidence>
<evidence type="ECO:0000313" key="17">
    <source>
        <dbReference type="Proteomes" id="UP001445335"/>
    </source>
</evidence>
<keyword evidence="7 12" id="KW-1133">Transmembrane helix</keyword>
<dbReference type="Gene3D" id="2.70.98.110">
    <property type="entry name" value="Glycosyl hydrolase family 63, N-terminal domain"/>
    <property type="match status" value="1"/>
</dbReference>
<dbReference type="Gene3D" id="1.50.10.10">
    <property type="match status" value="1"/>
</dbReference>
<name>A0AAW1RWQ6_9CHLO</name>
<dbReference type="AlphaFoldDB" id="A0AAW1RWQ6"/>
<evidence type="ECO:0000256" key="13">
    <source>
        <dbReference type="SAM" id="MobiDB-lite"/>
    </source>
</evidence>
<evidence type="ECO:0000256" key="4">
    <source>
        <dbReference type="ARBA" id="ARBA00022801"/>
    </source>
</evidence>
<comment type="caution">
    <text evidence="16">The sequence shown here is derived from an EMBL/GenBank/DDBJ whole genome shotgun (WGS) entry which is preliminary data.</text>
</comment>
<dbReference type="GO" id="GO:0006487">
    <property type="term" value="P:protein N-linked glycosylation"/>
    <property type="evidence" value="ECO:0007669"/>
    <property type="project" value="UniProtKB-UniRule"/>
</dbReference>
<dbReference type="GO" id="GO:0009311">
    <property type="term" value="P:oligosaccharide metabolic process"/>
    <property type="evidence" value="ECO:0007669"/>
    <property type="project" value="UniProtKB-UniRule"/>
</dbReference>
<evidence type="ECO:0000256" key="5">
    <source>
        <dbReference type="ARBA" id="ARBA00022824"/>
    </source>
</evidence>
<dbReference type="PANTHER" id="PTHR10412">
    <property type="entry name" value="MANNOSYL-OLIGOSACCHARIDE GLUCOSIDASE"/>
    <property type="match status" value="1"/>
</dbReference>
<protein>
    <recommendedName>
        <fullName evidence="11 12">Mannosyl-oligosaccharide glucosidase</fullName>
        <ecNumber evidence="11 12">3.2.1.106</ecNumber>
    </recommendedName>
</protein>
<dbReference type="InterPro" id="IPR012341">
    <property type="entry name" value="6hp_glycosidase-like_sf"/>
</dbReference>
<keyword evidence="6" id="KW-0735">Signal-anchor</keyword>
<keyword evidence="3 12" id="KW-0812">Transmembrane</keyword>
<comment type="catalytic activity">
    <reaction evidence="12">
        <text>N(4)-(alpha-D-Glc-(1-&gt;2)-alpha-D-Glc-(1-&gt;3)-alpha-D-Glc-(1-&gt;3)-alpha-D-Man-(1-&gt;2)-alpha-D-Man-(1-&gt;2)-alpha-D-Man-(1-&gt;3)-[alpha-D-Man-(1-&gt;2)-alpha-D-Man-(1-&gt;3)-[alpha-D-Man-(1-&gt;2)-alpha-D-Man-(1-&gt;6)]-alpha-D-Man-(1-&gt;6)]-beta-D-Man-(1-&gt;4)-beta-D-GlcNAc-(1-&gt;4)-beta-D-GlcNAc)-L-asparaginyl-[protein] + H2O = N(4)-(alpha-D-Glc-(1-&gt;3)-alpha-D-Glc-(1-&gt;3)-alpha-D-Man-(1-&gt;2)-alpha-D-Man-(1-&gt;2)-alpha-D-Man-(1-&gt;3)-[alpha-D-Man-(1-&gt;2)-alpha-D-Man-(1-&gt;3)-[alpha-D-Man-(1-&gt;2)-alpha-D-Man-(1-&gt;6)]-alpha-D-Man-(1-&gt;6)]-beta-D-Man-(1-&gt;4)-beta-D-GlcNAc-(1-&gt;4)-beta-D-GlcNAc)-L-asparaginyl-[protein] + beta-D-glucose</text>
        <dbReference type="Rhea" id="RHEA:55988"/>
        <dbReference type="Rhea" id="RHEA-COMP:12806"/>
        <dbReference type="Rhea" id="RHEA-COMP:14355"/>
        <dbReference type="ChEBI" id="CHEBI:15377"/>
        <dbReference type="ChEBI" id="CHEBI:15903"/>
        <dbReference type="ChEBI" id="CHEBI:59082"/>
        <dbReference type="ChEBI" id="CHEBI:132537"/>
        <dbReference type="EC" id="3.2.1.106"/>
    </reaction>
</comment>
<evidence type="ECO:0000313" key="16">
    <source>
        <dbReference type="EMBL" id="KAK9838545.1"/>
    </source>
</evidence>
<dbReference type="GO" id="GO:0004573">
    <property type="term" value="F:Glc3Man9GlcNAc2 oligosaccharide glucosidase activity"/>
    <property type="evidence" value="ECO:0007669"/>
    <property type="project" value="UniProtKB-UniRule"/>
</dbReference>
<dbReference type="SUPFAM" id="SSF48208">
    <property type="entry name" value="Six-hairpin glycosidases"/>
    <property type="match status" value="1"/>
</dbReference>
<sequence length="897" mass="98440">MDVRQRPPALKKTLSIQLARRRENTATHDHANAQRPADRITTPLGLLMLLGVACVAWFAYPTGLPPEVSPLRAPRLSLLPQFQGEHREGTLWGTYRPGLYFGMRMRVPQSLLVGLMWFDPDRPDPLAHLRHLAQERDGLEAYGWAAHDGEAFGRQELTDGGLRLTTSLAKRFCHGCTGGDWALRLAARAAGPGPSKGEWSGEGEGEALHEQQRVSIILYVADEDAGNAPLEVLPDNGETNAKRLLVRGHSAQLGHWTLQMQSRKGGGALRLRYLGARTRHFHNLTELAADALRPGEVAAASAARRGARRRYTLPDTAADGANLAMLQITAKLPLHIDFVFTGSLSEARQQGLLARLRRWARMPAGDCLPGAAEPPAESVAERFAALSGDRLSSMLAERERAFDERFQRTFGSFAPGAPQGTEAVAKAALSNLLGGIGYFYGRSEVALPGGRRAWSPPAGLLTAVPSRPFFPRGFMWDEGFHQLLVRRWNPRLSRDILASWLDLLNSQGWIAREQILGEEARARVPAEFVAQHPDVANPPTLFLPLAAAAARLRALAPAGLEEEAARVEAQDRAEDLAFLRTAYPRLRAWLRWLTATQAGPLPGSFCWRGRVPQPPLGRELNPKTLSSGLDDYPRASHPGPEERHLDLMCWVALAARALASIGASLQLPLAEVAPLEALAAQLADARHLQALHWDAGARSFADWGNHTEGVRLEWVAWRTPQGAIVRHELVRVEDGPLPAPGFVPHFGYVSLFPLLMRLLSADSLALGELLAGLGDPARLWTPHGLRSLSADSSLYRKRNTEHDAPYWRGPVWLNINYLALAALQHYAGVSGPHRAEAARLHSELRRNLLQTVVGEAQRSGYLWENYDEATGRGRGSHPFTGWTALVVLIAGEAHLDM</sequence>
<feature type="transmembrane region" description="Helical" evidence="12">
    <location>
        <begin position="40"/>
        <end position="60"/>
    </location>
</feature>
<keyword evidence="9" id="KW-0325">Glycoprotein</keyword>
<evidence type="ECO:0000256" key="2">
    <source>
        <dbReference type="ARBA" id="ARBA00010833"/>
    </source>
</evidence>
<comment type="subcellular location">
    <subcellularLocation>
        <location evidence="1 12">Endoplasmic reticulum membrane</location>
        <topology evidence="1 12">Single-pass type II membrane protein</topology>
    </subcellularLocation>
</comment>
<evidence type="ECO:0000256" key="3">
    <source>
        <dbReference type="ARBA" id="ARBA00022692"/>
    </source>
</evidence>
<evidence type="ECO:0000256" key="9">
    <source>
        <dbReference type="ARBA" id="ARBA00023180"/>
    </source>
</evidence>
<dbReference type="Pfam" id="PF03200">
    <property type="entry name" value="Glyco_hydro_63"/>
    <property type="match status" value="1"/>
</dbReference>
<keyword evidence="4 12" id="KW-0378">Hydrolase</keyword>
<evidence type="ECO:0000256" key="8">
    <source>
        <dbReference type="ARBA" id="ARBA00023136"/>
    </source>
</evidence>